<keyword evidence="4" id="KW-0539">Nucleus</keyword>
<evidence type="ECO:0000313" key="9">
    <source>
        <dbReference type="Proteomes" id="UP000078046"/>
    </source>
</evidence>
<dbReference type="EMBL" id="LWCA01000128">
    <property type="protein sequence ID" value="OAF70616.1"/>
    <property type="molecule type" value="Genomic_DNA"/>
</dbReference>
<accession>A0A177B8M6</accession>
<dbReference type="AlphaFoldDB" id="A0A177B8M6"/>
<dbReference type="PROSITE" id="PS50105">
    <property type="entry name" value="SAM_DOMAIN"/>
    <property type="match status" value="1"/>
</dbReference>
<reference evidence="8 9" key="1">
    <citation type="submission" date="2016-04" db="EMBL/GenBank/DDBJ databases">
        <title>The genome of Intoshia linei affirms orthonectids as highly simplified spiralians.</title>
        <authorList>
            <person name="Mikhailov K.V."/>
            <person name="Slusarev G.S."/>
            <person name="Nikitin M.A."/>
            <person name="Logacheva M.D."/>
            <person name="Penin A."/>
            <person name="Aleoshin V."/>
            <person name="Panchin Y.V."/>
        </authorList>
    </citation>
    <scope>NUCLEOTIDE SEQUENCE [LARGE SCALE GENOMIC DNA]</scope>
    <source>
        <strain evidence="8">Intl2013</strain>
        <tissue evidence="8">Whole animal</tissue>
    </source>
</reference>
<feature type="domain" description="SAM" evidence="7">
    <location>
        <begin position="591"/>
        <end position="655"/>
    </location>
</feature>
<dbReference type="InterPro" id="IPR001660">
    <property type="entry name" value="SAM"/>
</dbReference>
<dbReference type="Proteomes" id="UP000078046">
    <property type="component" value="Unassembled WGS sequence"/>
</dbReference>
<keyword evidence="9" id="KW-1185">Reference proteome</keyword>
<feature type="region of interest" description="Disordered" evidence="6">
    <location>
        <begin position="1"/>
        <end position="31"/>
    </location>
</feature>
<dbReference type="InterPro" id="IPR013761">
    <property type="entry name" value="SAM/pointed_sf"/>
</dbReference>
<comment type="caution">
    <text evidence="8">The sequence shown here is derived from an EMBL/GenBank/DDBJ whole genome shotgun (WGS) entry which is preliminary data.</text>
</comment>
<protein>
    <submittedName>
        <fullName evidence="8">Sex comb on midleg-like protein 2</fullName>
    </submittedName>
</protein>
<evidence type="ECO:0000313" key="8">
    <source>
        <dbReference type="EMBL" id="OAF70616.1"/>
    </source>
</evidence>
<name>A0A177B8M6_9BILA</name>
<dbReference type="Pfam" id="PF02820">
    <property type="entry name" value="MBT"/>
    <property type="match status" value="2"/>
</dbReference>
<dbReference type="CDD" id="cd09509">
    <property type="entry name" value="SAM_Polycomb"/>
    <property type="match status" value="1"/>
</dbReference>
<dbReference type="Pfam" id="PF00536">
    <property type="entry name" value="SAM_1"/>
    <property type="match status" value="1"/>
</dbReference>
<dbReference type="GO" id="GO:0042393">
    <property type="term" value="F:histone binding"/>
    <property type="evidence" value="ECO:0007669"/>
    <property type="project" value="TreeGrafter"/>
</dbReference>
<dbReference type="GO" id="GO:0045892">
    <property type="term" value="P:negative regulation of DNA-templated transcription"/>
    <property type="evidence" value="ECO:0007669"/>
    <property type="project" value="TreeGrafter"/>
</dbReference>
<organism evidence="8 9">
    <name type="scientific">Intoshia linei</name>
    <dbReference type="NCBI Taxonomy" id="1819745"/>
    <lineage>
        <taxon>Eukaryota</taxon>
        <taxon>Metazoa</taxon>
        <taxon>Spiralia</taxon>
        <taxon>Lophotrochozoa</taxon>
        <taxon>Mesozoa</taxon>
        <taxon>Orthonectida</taxon>
        <taxon>Rhopaluridae</taxon>
        <taxon>Intoshia</taxon>
    </lineage>
</organism>
<dbReference type="SUPFAM" id="SSF47769">
    <property type="entry name" value="SAM/Pointed domain"/>
    <property type="match status" value="1"/>
</dbReference>
<dbReference type="PANTHER" id="PTHR12247:SF132">
    <property type="entry name" value="POLYCOMB PROTEIN SCM"/>
    <property type="match status" value="1"/>
</dbReference>
<dbReference type="PANTHER" id="PTHR12247">
    <property type="entry name" value="POLYCOMB GROUP PROTEIN"/>
    <property type="match status" value="1"/>
</dbReference>
<dbReference type="SMART" id="SM00561">
    <property type="entry name" value="MBT"/>
    <property type="match status" value="2"/>
</dbReference>
<dbReference type="InterPro" id="IPR004092">
    <property type="entry name" value="Mbt"/>
</dbReference>
<dbReference type="OrthoDB" id="5912862at2759"/>
<sequence>MSSKGKQAKDNKNSHQSMNNESSDECGNKSNPPYEYFMQNYEIPENRFKEGMRVETCDPRIPNQICVATIVGMTGPRIRLRLDGTDGTNDFWHMVDSSNIQPMGTAKAQQKMVQPPLGFQMNRPTSWTTFYEKILSDTTSFAPADCFIPEPSHPPMNQFEINNSIEAVDRKNPQLICPATITDVKNDEIFVTFDGWKGVLDYWTDYDSRDIFPSGWCKSANHPIQSPGDKNSKSTKVSNYYYIGNNGKLMPSNSNRQSENENSKVVGTYSFTAGNNGKSVVKAVRKSRHSKETYNSVSQNHINSSLDDTVLPTMATKKRFRNEKLGRRKQQKEMVKSSLKRNKENIIHLKNKSDCLNLICNEDIPLTEYVKHEKDKEMFTILPKIEHTSMIVYTNAFHKEVKFGKFIDVDKAKKVLPKWFGPCSVGRLLKDILYSCVKMALNPLEMFNSIIDGTGYLNFHVSIDKIVYHKNLPNVMNMSQLMSYIDDLGAILGYKCLFTENKLTDDANSTENEEIKSKSNNVSRIDLVENATSDSDSDSRVLRKRINREGYYDVSKKHKSESEPEDDVVHMEKENNINIELKTPIVEYDKWSTDDVMNYLTSHYPSLENIRDFVISHEIDGPALVLLSCEDMIKYLNIKLGPALKIERCIKKMFK</sequence>
<dbReference type="Gene3D" id="3.90.1150.190">
    <property type="entry name" value="SLED domain"/>
    <property type="match status" value="1"/>
</dbReference>
<feature type="repeat" description="MBT" evidence="5">
    <location>
        <begin position="13"/>
        <end position="116"/>
    </location>
</feature>
<comment type="subcellular location">
    <subcellularLocation>
        <location evidence="1">Nucleus</location>
    </subcellularLocation>
</comment>
<evidence type="ECO:0000256" key="5">
    <source>
        <dbReference type="PROSITE-ProRule" id="PRU00459"/>
    </source>
</evidence>
<evidence type="ECO:0000259" key="7">
    <source>
        <dbReference type="PROSITE" id="PS50105"/>
    </source>
</evidence>
<dbReference type="SUPFAM" id="SSF63748">
    <property type="entry name" value="Tudor/PWWP/MBT"/>
    <property type="match status" value="2"/>
</dbReference>
<dbReference type="GO" id="GO:0005634">
    <property type="term" value="C:nucleus"/>
    <property type="evidence" value="ECO:0007669"/>
    <property type="project" value="UniProtKB-SubCell"/>
</dbReference>
<dbReference type="SMART" id="SM00454">
    <property type="entry name" value="SAM"/>
    <property type="match status" value="1"/>
</dbReference>
<evidence type="ECO:0000256" key="1">
    <source>
        <dbReference type="ARBA" id="ARBA00004123"/>
    </source>
</evidence>
<keyword evidence="2" id="KW-0678">Repressor</keyword>
<keyword evidence="3" id="KW-0677">Repeat</keyword>
<dbReference type="InterPro" id="IPR038348">
    <property type="entry name" value="SLED_sf"/>
</dbReference>
<evidence type="ECO:0000256" key="6">
    <source>
        <dbReference type="SAM" id="MobiDB-lite"/>
    </source>
</evidence>
<feature type="repeat" description="MBT" evidence="5">
    <location>
        <begin position="125"/>
        <end position="227"/>
    </location>
</feature>
<dbReference type="InterPro" id="IPR021987">
    <property type="entry name" value="SLED"/>
</dbReference>
<dbReference type="Gene3D" id="1.10.150.50">
    <property type="entry name" value="Transcription Factor, Ets-1"/>
    <property type="match status" value="1"/>
</dbReference>
<evidence type="ECO:0000256" key="3">
    <source>
        <dbReference type="ARBA" id="ARBA00022737"/>
    </source>
</evidence>
<dbReference type="Gene3D" id="2.30.30.140">
    <property type="match status" value="2"/>
</dbReference>
<dbReference type="PROSITE" id="PS51079">
    <property type="entry name" value="MBT"/>
    <property type="match status" value="2"/>
</dbReference>
<evidence type="ECO:0000256" key="4">
    <source>
        <dbReference type="ARBA" id="ARBA00023242"/>
    </source>
</evidence>
<dbReference type="GO" id="GO:0003682">
    <property type="term" value="F:chromatin binding"/>
    <property type="evidence" value="ECO:0007669"/>
    <property type="project" value="TreeGrafter"/>
</dbReference>
<proteinExistence type="predicted"/>
<dbReference type="InterPro" id="IPR050548">
    <property type="entry name" value="PcG_chromatin_remod_factors"/>
</dbReference>
<gene>
    <name evidence="8" type="ORF">A3Q56_01661</name>
</gene>
<evidence type="ECO:0000256" key="2">
    <source>
        <dbReference type="ARBA" id="ARBA00022491"/>
    </source>
</evidence>
<dbReference type="Pfam" id="PF12140">
    <property type="entry name" value="SLED"/>
    <property type="match status" value="1"/>
</dbReference>